<dbReference type="WBParaSite" id="SMUV_0000210801-mRNA-1">
    <property type="protein sequence ID" value="SMUV_0000210801-mRNA-1"/>
    <property type="gene ID" value="SMUV_0000210801"/>
</dbReference>
<feature type="chain" id="PRO_5005893170" evidence="1">
    <location>
        <begin position="26"/>
        <end position="299"/>
    </location>
</feature>
<reference evidence="3" key="1">
    <citation type="submission" date="2017-02" db="UniProtKB">
        <authorList>
            <consortium name="WormBaseParasite"/>
        </authorList>
    </citation>
    <scope>IDENTIFICATION</scope>
</reference>
<dbReference type="Proteomes" id="UP000046393">
    <property type="component" value="Unplaced"/>
</dbReference>
<protein>
    <submittedName>
        <fullName evidence="3">NTR domain-containing protein</fullName>
    </submittedName>
</protein>
<dbReference type="SUPFAM" id="SSF57501">
    <property type="entry name" value="Cystine-knot cytokines"/>
    <property type="match status" value="1"/>
</dbReference>
<feature type="signal peptide" evidence="1">
    <location>
        <begin position="1"/>
        <end position="25"/>
    </location>
</feature>
<accession>A0A0N5AD71</accession>
<evidence type="ECO:0000313" key="3">
    <source>
        <dbReference type="WBParaSite" id="SMUV_0000210801-mRNA-1"/>
    </source>
</evidence>
<organism evidence="2 3">
    <name type="scientific">Syphacia muris</name>
    <dbReference type="NCBI Taxonomy" id="451379"/>
    <lineage>
        <taxon>Eukaryota</taxon>
        <taxon>Metazoa</taxon>
        <taxon>Ecdysozoa</taxon>
        <taxon>Nematoda</taxon>
        <taxon>Chromadorea</taxon>
        <taxon>Rhabditida</taxon>
        <taxon>Spirurina</taxon>
        <taxon>Oxyuridomorpha</taxon>
        <taxon>Oxyuroidea</taxon>
        <taxon>Oxyuridae</taxon>
        <taxon>Syphacia</taxon>
    </lineage>
</organism>
<proteinExistence type="predicted"/>
<keyword evidence="1" id="KW-0732">Signal</keyword>
<sequence length="299" mass="33656">MNYCSKTAAVTAAVTLFLCSIYVLGDDQVCPCVQLADGSCFQYDLRYMAPDLEDAVVSFPDLTLLNPPDPVDKRPGRGEHKDASSFLSFVAIFILNKRLCLFQYKIGLGNFTQLNDSHSQFSNVTCTRYGFTLHEHKYDNSKKHRCPYFDSSSSSADNSADFDHDWLLEKLKHKNKQLRMRKRSQRQVNAAILGVRYGIACTRKGTASVISSEPVSLCSSCWAWRQLPDNYFPRYINELICDESDNECLSGKSYDIRINSYAVCSAGHRTLEVLRNDTGVFTTVVLTAGTYCECKVSLD</sequence>
<dbReference type="AlphaFoldDB" id="A0A0N5AD71"/>
<dbReference type="InterPro" id="IPR029034">
    <property type="entry name" value="Cystine-knot_cytokine"/>
</dbReference>
<dbReference type="STRING" id="451379.A0A0N5AD71"/>
<dbReference type="PANTHER" id="PTHR33995:SF4">
    <property type="entry name" value="PROTEIN CBG09882"/>
    <property type="match status" value="1"/>
</dbReference>
<evidence type="ECO:0000313" key="2">
    <source>
        <dbReference type="Proteomes" id="UP000046393"/>
    </source>
</evidence>
<evidence type="ECO:0000256" key="1">
    <source>
        <dbReference type="SAM" id="SignalP"/>
    </source>
</evidence>
<dbReference type="PANTHER" id="PTHR33995">
    <property type="entry name" value="PROTEIN CBG18546"/>
    <property type="match status" value="1"/>
</dbReference>
<name>A0A0N5AD71_9BILA</name>
<keyword evidence="2" id="KW-1185">Reference proteome</keyword>